<protein>
    <submittedName>
        <fullName evidence="1">Uncharacterized protein</fullName>
    </submittedName>
</protein>
<evidence type="ECO:0000313" key="2">
    <source>
        <dbReference type="Proteomes" id="UP000275078"/>
    </source>
</evidence>
<organism evidence="1 2">
    <name type="scientific">Ascobolus immersus RN42</name>
    <dbReference type="NCBI Taxonomy" id="1160509"/>
    <lineage>
        <taxon>Eukaryota</taxon>
        <taxon>Fungi</taxon>
        <taxon>Dikarya</taxon>
        <taxon>Ascomycota</taxon>
        <taxon>Pezizomycotina</taxon>
        <taxon>Pezizomycetes</taxon>
        <taxon>Pezizales</taxon>
        <taxon>Ascobolaceae</taxon>
        <taxon>Ascobolus</taxon>
    </lineage>
</organism>
<dbReference type="EMBL" id="ML119743">
    <property type="protein sequence ID" value="RPA76508.1"/>
    <property type="molecule type" value="Genomic_DNA"/>
</dbReference>
<keyword evidence="2" id="KW-1185">Reference proteome</keyword>
<dbReference type="AlphaFoldDB" id="A0A3N4HVE8"/>
<name>A0A3N4HVE8_ASCIM</name>
<gene>
    <name evidence="1" type="ORF">BJ508DRAFT_311015</name>
</gene>
<proteinExistence type="predicted"/>
<dbReference type="Proteomes" id="UP000275078">
    <property type="component" value="Unassembled WGS sequence"/>
</dbReference>
<reference evidence="1 2" key="1">
    <citation type="journal article" date="2018" name="Nat. Ecol. Evol.">
        <title>Pezizomycetes genomes reveal the molecular basis of ectomycorrhizal truffle lifestyle.</title>
        <authorList>
            <person name="Murat C."/>
            <person name="Payen T."/>
            <person name="Noel B."/>
            <person name="Kuo A."/>
            <person name="Morin E."/>
            <person name="Chen J."/>
            <person name="Kohler A."/>
            <person name="Krizsan K."/>
            <person name="Balestrini R."/>
            <person name="Da Silva C."/>
            <person name="Montanini B."/>
            <person name="Hainaut M."/>
            <person name="Levati E."/>
            <person name="Barry K.W."/>
            <person name="Belfiori B."/>
            <person name="Cichocki N."/>
            <person name="Clum A."/>
            <person name="Dockter R.B."/>
            <person name="Fauchery L."/>
            <person name="Guy J."/>
            <person name="Iotti M."/>
            <person name="Le Tacon F."/>
            <person name="Lindquist E.A."/>
            <person name="Lipzen A."/>
            <person name="Malagnac F."/>
            <person name="Mello A."/>
            <person name="Molinier V."/>
            <person name="Miyauchi S."/>
            <person name="Poulain J."/>
            <person name="Riccioni C."/>
            <person name="Rubini A."/>
            <person name="Sitrit Y."/>
            <person name="Splivallo R."/>
            <person name="Traeger S."/>
            <person name="Wang M."/>
            <person name="Zifcakova L."/>
            <person name="Wipf D."/>
            <person name="Zambonelli A."/>
            <person name="Paolocci F."/>
            <person name="Nowrousian M."/>
            <person name="Ottonello S."/>
            <person name="Baldrian P."/>
            <person name="Spatafora J.W."/>
            <person name="Henrissat B."/>
            <person name="Nagy L.G."/>
            <person name="Aury J.M."/>
            <person name="Wincker P."/>
            <person name="Grigoriev I.V."/>
            <person name="Bonfante P."/>
            <person name="Martin F.M."/>
        </authorList>
    </citation>
    <scope>NUCLEOTIDE SEQUENCE [LARGE SCALE GENOMIC DNA]</scope>
    <source>
        <strain evidence="1 2">RN42</strain>
    </source>
</reference>
<evidence type="ECO:0000313" key="1">
    <source>
        <dbReference type="EMBL" id="RPA76508.1"/>
    </source>
</evidence>
<sequence>MAEIIDFNEYPESEDEGLSELFLAPKPKICTSTERHDFAPGSPIEVSTIKHFDPNRICAYHRCLRKGSDHITGRFEPTDYAVKCMALFCCTAWLHLECHEKRQELARVNKNHLACRSDEERYTVRVNAPYWKRLDKPQPKMYEFWEIPSVWESLGDAYGDDWQWTIIERECLSEYDCAFPSSNLEGSPEIFVLDFGNLPLLFAQLWIGAPLKARRLQFTDLPRGVRSAIANHLDNWDDFNAFRQIDYNNYQLLTTDEMITRFPFSEYDRAVLNLFVAFLRGDATTDGEARIYQTIIAAADFSFPRPKRTLSFSDTDLKEYLRVRRFDAARQKLVHKQRRFSLKGGIYPSDEKVVECLQAYSRRDGWRFHSSIMPLAVDYAEQKFEIYRVLTQCRFMFSPAIFNRMSSTDSMAFSKSFFRTGLFSTFTRVFGAWILEILRPRSWATVEAFERDLEKIVQDLDYGLDVAERLAAWYFQVNDTFLRGNGLEVSLDGKVICFQAAVGWIYKRGGYLKRWNGVLQV</sequence>
<accession>A0A3N4HVE8</accession>